<dbReference type="PROSITE" id="PS50005">
    <property type="entry name" value="TPR"/>
    <property type="match status" value="1"/>
</dbReference>
<keyword evidence="2" id="KW-1133">Transmembrane helix</keyword>
<sequence length="395" mass="45006">MKKESSAPVRDMKSIGRKLRLALLILLLIGLAGGYYWFRTQRPQQLIEQASQLAASDPEQAEQLLAYAIQLSGNSHSEAQLFRIALLIRLGNADEALGQLTMIEQPEALSQESILQLVQAANQRGMYYLSENLLLAAVSQETERLRVLRSLLEVQLIQGKAEAAIQTSKQILEEDSEDATAWRILGTYYLPQKKHVEAEQAFRNALKYSKIPQQRQSIFKQLIAVLIDQGLAGQARTELEQYREQFPSANDVTLQEASICRLEGQAEKGLELMNVYIARRKSAEEAAHHVRGLLLIDLNQNEQAAQDLELVINAQPWNYEAHYKLALAYRRLDQEEKSSRHQQLAGQYRLLRIELLESTNKLREHPDDVSLRNRVAELYEMFGNEEMAKMLRDGN</sequence>
<keyword evidence="4" id="KW-1185">Reference proteome</keyword>
<keyword evidence="1" id="KW-0802">TPR repeat</keyword>
<feature type="repeat" description="TPR" evidence="1">
    <location>
        <begin position="179"/>
        <end position="212"/>
    </location>
</feature>
<dbReference type="InterPro" id="IPR019734">
    <property type="entry name" value="TPR_rpt"/>
</dbReference>
<protein>
    <submittedName>
        <fullName evidence="3">Uncharacterized protein</fullName>
    </submittedName>
</protein>
<dbReference type="OrthoDB" id="270653at2"/>
<keyword evidence="2" id="KW-0472">Membrane</keyword>
<evidence type="ECO:0000313" key="3">
    <source>
        <dbReference type="EMBL" id="TWT63372.1"/>
    </source>
</evidence>
<dbReference type="RefSeq" id="WP_146505133.1">
    <property type="nucleotide sequence ID" value="NZ_SJPG01000001.1"/>
</dbReference>
<evidence type="ECO:0000313" key="4">
    <source>
        <dbReference type="Proteomes" id="UP000316095"/>
    </source>
</evidence>
<proteinExistence type="predicted"/>
<feature type="transmembrane region" description="Helical" evidence="2">
    <location>
        <begin position="21"/>
        <end position="38"/>
    </location>
</feature>
<organism evidence="3 4">
    <name type="scientific">Rubinisphaera italica</name>
    <dbReference type="NCBI Taxonomy" id="2527969"/>
    <lineage>
        <taxon>Bacteria</taxon>
        <taxon>Pseudomonadati</taxon>
        <taxon>Planctomycetota</taxon>
        <taxon>Planctomycetia</taxon>
        <taxon>Planctomycetales</taxon>
        <taxon>Planctomycetaceae</taxon>
        <taxon>Rubinisphaera</taxon>
    </lineage>
</organism>
<dbReference type="Gene3D" id="1.25.40.10">
    <property type="entry name" value="Tetratricopeptide repeat domain"/>
    <property type="match status" value="2"/>
</dbReference>
<dbReference type="EMBL" id="SJPG01000001">
    <property type="protein sequence ID" value="TWT63372.1"/>
    <property type="molecule type" value="Genomic_DNA"/>
</dbReference>
<dbReference type="InterPro" id="IPR054283">
    <property type="entry name" value="DUF7017"/>
</dbReference>
<dbReference type="InterPro" id="IPR011990">
    <property type="entry name" value="TPR-like_helical_dom_sf"/>
</dbReference>
<dbReference type="SUPFAM" id="SSF48452">
    <property type="entry name" value="TPR-like"/>
    <property type="match status" value="2"/>
</dbReference>
<evidence type="ECO:0000256" key="2">
    <source>
        <dbReference type="SAM" id="Phobius"/>
    </source>
</evidence>
<name>A0A5C5XNN2_9PLAN</name>
<reference evidence="3 4" key="1">
    <citation type="submission" date="2019-02" db="EMBL/GenBank/DDBJ databases">
        <title>Deep-cultivation of Planctomycetes and their phenomic and genomic characterization uncovers novel biology.</title>
        <authorList>
            <person name="Wiegand S."/>
            <person name="Jogler M."/>
            <person name="Boedeker C."/>
            <person name="Pinto D."/>
            <person name="Vollmers J."/>
            <person name="Rivas-Marin E."/>
            <person name="Kohn T."/>
            <person name="Peeters S.H."/>
            <person name="Heuer A."/>
            <person name="Rast P."/>
            <person name="Oberbeckmann S."/>
            <person name="Bunk B."/>
            <person name="Jeske O."/>
            <person name="Meyerdierks A."/>
            <person name="Storesund J.E."/>
            <person name="Kallscheuer N."/>
            <person name="Luecker S."/>
            <person name="Lage O.M."/>
            <person name="Pohl T."/>
            <person name="Merkel B.J."/>
            <person name="Hornburger P."/>
            <person name="Mueller R.-W."/>
            <person name="Bruemmer F."/>
            <person name="Labrenz M."/>
            <person name="Spormann A.M."/>
            <person name="Op Den Camp H."/>
            <person name="Overmann J."/>
            <person name="Amann R."/>
            <person name="Jetten M.S.M."/>
            <person name="Mascher T."/>
            <person name="Medema M.H."/>
            <person name="Devos D.P."/>
            <person name="Kaster A.-K."/>
            <person name="Ovreas L."/>
            <person name="Rohde M."/>
            <person name="Galperin M.Y."/>
            <person name="Jogler C."/>
        </authorList>
    </citation>
    <scope>NUCLEOTIDE SEQUENCE [LARGE SCALE GENOMIC DNA]</scope>
    <source>
        <strain evidence="3 4">Pan54</strain>
    </source>
</reference>
<evidence type="ECO:0000256" key="1">
    <source>
        <dbReference type="PROSITE-ProRule" id="PRU00339"/>
    </source>
</evidence>
<comment type="caution">
    <text evidence="3">The sequence shown here is derived from an EMBL/GenBank/DDBJ whole genome shotgun (WGS) entry which is preliminary data.</text>
</comment>
<dbReference type="AlphaFoldDB" id="A0A5C5XNN2"/>
<accession>A0A5C5XNN2</accession>
<gene>
    <name evidence="3" type="ORF">Pan54_41250</name>
</gene>
<dbReference type="Proteomes" id="UP000316095">
    <property type="component" value="Unassembled WGS sequence"/>
</dbReference>
<dbReference type="Pfam" id="PF22860">
    <property type="entry name" value="DUF7017"/>
    <property type="match status" value="1"/>
</dbReference>
<keyword evidence="2" id="KW-0812">Transmembrane</keyword>